<dbReference type="EMBL" id="FWZT01000004">
    <property type="protein sequence ID" value="SMF08754.1"/>
    <property type="molecule type" value="Genomic_DNA"/>
</dbReference>
<dbReference type="STRING" id="1513793.SAMN06296036_104318"/>
<evidence type="ECO:0000313" key="1">
    <source>
        <dbReference type="EMBL" id="SMF08754.1"/>
    </source>
</evidence>
<sequence length="231" mass="25216">MKPRYGIVLVVLSCSREPALQETINVDLSALHQIQFLSYSTGSDLLVETCFSESYSAADRPLTKHMQLSVNGSSVNSEDQVLDFCNRVGYPTTLESSTFFTISSEILDSESNAQEETSYDFKVDRIAPAIIFEGIDLVYSLGVGLFSLIEQAQVSVTDEQGVVLYVGAVSFDASSQIASISIPQEVFATSSSQAFDITTSVSYRYAIPQTNQLASSQMIISIQDVLTLNRP</sequence>
<protein>
    <submittedName>
        <fullName evidence="1">Uncharacterized protein</fullName>
    </submittedName>
</protein>
<dbReference type="AlphaFoldDB" id="A0A1Y6BKX2"/>
<organism evidence="1 2">
    <name type="scientific">Pseudobacteriovorax antillogorgiicola</name>
    <dbReference type="NCBI Taxonomy" id="1513793"/>
    <lineage>
        <taxon>Bacteria</taxon>
        <taxon>Pseudomonadati</taxon>
        <taxon>Bdellovibrionota</taxon>
        <taxon>Oligoflexia</taxon>
        <taxon>Oligoflexales</taxon>
        <taxon>Pseudobacteriovoracaceae</taxon>
        <taxon>Pseudobacteriovorax</taxon>
    </lineage>
</organism>
<keyword evidence="2" id="KW-1185">Reference proteome</keyword>
<gene>
    <name evidence="1" type="ORF">SAMN06296036_104318</name>
</gene>
<dbReference type="Proteomes" id="UP000192907">
    <property type="component" value="Unassembled WGS sequence"/>
</dbReference>
<accession>A0A1Y6BKX2</accession>
<proteinExistence type="predicted"/>
<name>A0A1Y6BKX2_9BACT</name>
<evidence type="ECO:0000313" key="2">
    <source>
        <dbReference type="Proteomes" id="UP000192907"/>
    </source>
</evidence>
<reference evidence="2" key="1">
    <citation type="submission" date="2017-04" db="EMBL/GenBank/DDBJ databases">
        <authorList>
            <person name="Varghese N."/>
            <person name="Submissions S."/>
        </authorList>
    </citation>
    <scope>NUCLEOTIDE SEQUENCE [LARGE SCALE GENOMIC DNA]</scope>
    <source>
        <strain evidence="2">RKEM611</strain>
    </source>
</reference>
<dbReference type="RefSeq" id="WP_132316440.1">
    <property type="nucleotide sequence ID" value="NZ_FWZT01000004.1"/>
</dbReference>